<organism evidence="2 3">
    <name type="scientific">Paractinoplanes bogorensis</name>
    <dbReference type="NCBI Taxonomy" id="1610840"/>
    <lineage>
        <taxon>Bacteria</taxon>
        <taxon>Bacillati</taxon>
        <taxon>Actinomycetota</taxon>
        <taxon>Actinomycetes</taxon>
        <taxon>Micromonosporales</taxon>
        <taxon>Micromonosporaceae</taxon>
        <taxon>Paractinoplanes</taxon>
    </lineage>
</organism>
<dbReference type="Proteomes" id="UP001519654">
    <property type="component" value="Unassembled WGS sequence"/>
</dbReference>
<dbReference type="EMBL" id="JAHKKG010000005">
    <property type="protein sequence ID" value="MBU2665023.1"/>
    <property type="molecule type" value="Genomic_DNA"/>
</dbReference>
<dbReference type="Pfam" id="PF07690">
    <property type="entry name" value="MFS_1"/>
    <property type="match status" value="1"/>
</dbReference>
<feature type="transmembrane region" description="Helical" evidence="1">
    <location>
        <begin position="148"/>
        <end position="169"/>
    </location>
</feature>
<sequence>MLGQYRQLFSAKGSAAFTLAGIVARYPMGMYGVSILLLIFDTSGSYATAGLVAAIGLIAMTVCTPMVGRLVDRYGQARVAVPATVISVVACTGTVLCAQYGAPAWAIYVTYAFSATSPFVGTMARARWLRIYRDQPDMMHTANSFERVVDEIVFITGPAAAGLLCGAIGPAAGLYAANALLLIGTLLFAAQRATEPAPVVIEEGQKRGRLMVPHIASTMAFFPILGIAIGAMELATVTYVSLHSSRSHSGIFLALIGFGACLSGLFYGTLKLKGDIRRRTLAVTAILCACLLPVPLLIGGNLVLFGLWTFLVGAANAPTMITTLGLLQELTPEERMNEGMSIVDGSLMGGQAIGLSAAGAIATYRGGTLGFLIVSAAGLLTLINAGVGARWWPAGKTAPVLVSMEKSAAD</sequence>
<dbReference type="PANTHER" id="PTHR23542:SF1">
    <property type="entry name" value="MAJOR FACILITATOR SUPERFAMILY (MFS) PROFILE DOMAIN-CONTAINING PROTEIN"/>
    <property type="match status" value="1"/>
</dbReference>
<dbReference type="SUPFAM" id="SSF103473">
    <property type="entry name" value="MFS general substrate transporter"/>
    <property type="match status" value="1"/>
</dbReference>
<feature type="transmembrane region" description="Helical" evidence="1">
    <location>
        <begin position="108"/>
        <end position="128"/>
    </location>
</feature>
<evidence type="ECO:0000313" key="3">
    <source>
        <dbReference type="Proteomes" id="UP001519654"/>
    </source>
</evidence>
<accession>A0ABS5YNI4</accession>
<evidence type="ECO:0000313" key="2">
    <source>
        <dbReference type="EMBL" id="MBU2665023.1"/>
    </source>
</evidence>
<dbReference type="InterPro" id="IPR036259">
    <property type="entry name" value="MFS_trans_sf"/>
</dbReference>
<dbReference type="PANTHER" id="PTHR23542">
    <property type="match status" value="1"/>
</dbReference>
<feature type="transmembrane region" description="Helical" evidence="1">
    <location>
        <begin position="215"/>
        <end position="242"/>
    </location>
</feature>
<dbReference type="Gene3D" id="1.20.1250.20">
    <property type="entry name" value="MFS general substrate transporter like domains"/>
    <property type="match status" value="1"/>
</dbReference>
<name>A0ABS5YNI4_9ACTN</name>
<feature type="transmembrane region" description="Helical" evidence="1">
    <location>
        <begin position="339"/>
        <end position="362"/>
    </location>
</feature>
<feature type="transmembrane region" description="Helical" evidence="1">
    <location>
        <begin position="368"/>
        <end position="387"/>
    </location>
</feature>
<gene>
    <name evidence="2" type="ORF">KOI35_16080</name>
</gene>
<reference evidence="2 3" key="1">
    <citation type="submission" date="2021-06" db="EMBL/GenBank/DDBJ databases">
        <title>Actinoplanes lichenicola sp. nov., and Actinoplanes ovalisporus sp. nov., isolated from lichen in Thailand.</title>
        <authorList>
            <person name="Saeng-In P."/>
            <person name="Kanchanasin P."/>
            <person name="Yuki M."/>
            <person name="Kudo T."/>
            <person name="Ohkuma M."/>
            <person name="Phongsopitanun W."/>
            <person name="Tanasupawat S."/>
        </authorList>
    </citation>
    <scope>NUCLEOTIDE SEQUENCE [LARGE SCALE GENOMIC DNA]</scope>
    <source>
        <strain evidence="2 3">NBRC 110975</strain>
    </source>
</reference>
<comment type="caution">
    <text evidence="2">The sequence shown here is derived from an EMBL/GenBank/DDBJ whole genome shotgun (WGS) entry which is preliminary data.</text>
</comment>
<keyword evidence="1" id="KW-0812">Transmembrane</keyword>
<keyword evidence="1" id="KW-1133">Transmembrane helix</keyword>
<keyword evidence="1" id="KW-0472">Membrane</keyword>
<protein>
    <submittedName>
        <fullName evidence="2">MFS transporter</fullName>
    </submittedName>
</protein>
<dbReference type="RefSeq" id="WP_215788263.1">
    <property type="nucleotide sequence ID" value="NZ_JAHKKG010000005.1"/>
</dbReference>
<proteinExistence type="predicted"/>
<feature type="transmembrane region" description="Helical" evidence="1">
    <location>
        <begin position="16"/>
        <end position="40"/>
    </location>
</feature>
<feature type="transmembrane region" description="Helical" evidence="1">
    <location>
        <begin position="79"/>
        <end position="102"/>
    </location>
</feature>
<feature type="transmembrane region" description="Helical" evidence="1">
    <location>
        <begin position="280"/>
        <end position="299"/>
    </location>
</feature>
<feature type="transmembrane region" description="Helical" evidence="1">
    <location>
        <begin position="305"/>
        <end position="327"/>
    </location>
</feature>
<feature type="transmembrane region" description="Helical" evidence="1">
    <location>
        <begin position="248"/>
        <end position="268"/>
    </location>
</feature>
<keyword evidence="3" id="KW-1185">Reference proteome</keyword>
<dbReference type="InterPro" id="IPR011701">
    <property type="entry name" value="MFS"/>
</dbReference>
<feature type="transmembrane region" description="Helical" evidence="1">
    <location>
        <begin position="46"/>
        <end position="67"/>
    </location>
</feature>
<evidence type="ECO:0000256" key="1">
    <source>
        <dbReference type="SAM" id="Phobius"/>
    </source>
</evidence>